<dbReference type="EMBL" id="CP018047">
    <property type="protein sequence ID" value="AQU65826.1"/>
    <property type="molecule type" value="Genomic_DNA"/>
</dbReference>
<dbReference type="AlphaFoldDB" id="A0A1U9QNH9"/>
<organism evidence="1 2">
    <name type="scientific">Streptomyces niveus</name>
    <name type="common">Streptomyces spheroides</name>
    <dbReference type="NCBI Taxonomy" id="193462"/>
    <lineage>
        <taxon>Bacteria</taxon>
        <taxon>Bacillati</taxon>
        <taxon>Actinomycetota</taxon>
        <taxon>Actinomycetes</taxon>
        <taxon>Kitasatosporales</taxon>
        <taxon>Streptomycetaceae</taxon>
        <taxon>Streptomyces</taxon>
    </lineage>
</organism>
<dbReference type="Proteomes" id="UP000189677">
    <property type="component" value="Chromosome"/>
</dbReference>
<sequence length="768" mass="80517">MWSARTALSEARARILAMDLAQIFADLDAQPWAEWEHAYGSADDVPGQLRALASDDAEEAEEALYELYGNIVHQGSVYEATAYAVPYPARLAAAGIRPADMLVLLGCIAESEDERSDTPGVCCRVAVTAQLPLILPLIEANDTAVRQTAVWAAARTGAAEQVLPALRRCWESELDPLVRAEVLAGTAWLDPAAAEEFEKTVLGEAPGDGGGHGEPAAPVRLAAVLACVDADLPWTPVHHDAFVALLPVGPLVAGRFDQEQTEPFRYVVEGLLERDTDEAREAAFTLIEAGLRHTDADARGEAVSAAEHACEVSRAATARLAGPLTVLLDDPSSASAALSVVHQLGRWATPAVPALAAIATEGGGLADRALAALVTTAPEQAAPLLAADLARRPRALDAAAKLSPWSRAGDARAGDPDPFPYTPELLDAARARLAEDDIDWNGSIHLGLLLAGWGHRAAAAVPDLLAALDRYPFVVLRTLPAVCPPEERARAVAALRDADLTGQNPVDIGSALHRLSGGTDDAGDIAGDSGAVLSAVVEALASGGRDMTEAAKLAGELGGSETAASLLPHLRAALSDTARGTTDSSEAGRTNPDLDSDTEIARALWRLTGSADEAVPIIAGVLEEADGEWHRWQNVRAARAAAALGERGRPLAPLLERKLAHRDHAAAAALALLAVDPAGQDHVRLADAALTSAETDADPLTALDVLRAVGTDNLTDDQHRRLTRLAERDAHVFIPGFPHAPSSADARFRQEARALLRPDPRSGPTLPA</sequence>
<evidence type="ECO:0008006" key="3">
    <source>
        <dbReference type="Google" id="ProtNLM"/>
    </source>
</evidence>
<evidence type="ECO:0000313" key="2">
    <source>
        <dbReference type="Proteomes" id="UP000189677"/>
    </source>
</evidence>
<accession>A0A1U9QNH9</accession>
<keyword evidence="2" id="KW-1185">Reference proteome</keyword>
<dbReference type="KEGG" id="snw:BBN63_05795"/>
<reference evidence="1 2" key="1">
    <citation type="submission" date="2016-11" db="EMBL/GenBank/DDBJ databases">
        <title>Complete genome sequence of Streptomyces niveus SCSIO 3406.</title>
        <authorList>
            <person name="Zhu Q."/>
            <person name="Cheng W."/>
            <person name="Song Y."/>
            <person name="Li Q."/>
            <person name="Ju J."/>
        </authorList>
    </citation>
    <scope>NUCLEOTIDE SEQUENCE [LARGE SCALE GENOMIC DNA]</scope>
    <source>
        <strain evidence="1 2">SCSIO 3406</strain>
    </source>
</reference>
<proteinExistence type="predicted"/>
<gene>
    <name evidence="1" type="ORF">BBN63_05795</name>
</gene>
<name>A0A1U9QNH9_STRNV</name>
<evidence type="ECO:0000313" key="1">
    <source>
        <dbReference type="EMBL" id="AQU65826.1"/>
    </source>
</evidence>
<protein>
    <recommendedName>
        <fullName evidence="3">PBS lyase</fullName>
    </recommendedName>
</protein>